<accession>A0ACB6ZW99</accession>
<evidence type="ECO:0000313" key="1">
    <source>
        <dbReference type="EMBL" id="KAF9653877.1"/>
    </source>
</evidence>
<dbReference type="EMBL" id="MU117962">
    <property type="protein sequence ID" value="KAF9653877.1"/>
    <property type="molecule type" value="Genomic_DNA"/>
</dbReference>
<name>A0ACB6ZW99_THEGA</name>
<protein>
    <submittedName>
        <fullName evidence="1">Uncharacterized protein</fullName>
    </submittedName>
</protein>
<dbReference type="Proteomes" id="UP000886501">
    <property type="component" value="Unassembled WGS sequence"/>
</dbReference>
<evidence type="ECO:0000313" key="2">
    <source>
        <dbReference type="Proteomes" id="UP000886501"/>
    </source>
</evidence>
<sequence length="181" mass="18400">MFRLEVIFVALLLSLSSVIADTSLYIPGFEEQPVSVTVVGLGPDGHTTWRIVPGKPTGNVQPAPFPATATMVQGPSDAVVYASFPGFEVSLTRAINSGLANCVGQIDENSMTITTSFQESVKPYLVQGGGSGGSSPSPTPAPSGSGPSTGKDHGSSVMNAVMDVGLFVGGVVAGVATLFLI</sequence>
<keyword evidence="2" id="KW-1185">Reference proteome</keyword>
<organism evidence="1 2">
    <name type="scientific">Thelephora ganbajun</name>
    <name type="common">Ganba fungus</name>
    <dbReference type="NCBI Taxonomy" id="370292"/>
    <lineage>
        <taxon>Eukaryota</taxon>
        <taxon>Fungi</taxon>
        <taxon>Dikarya</taxon>
        <taxon>Basidiomycota</taxon>
        <taxon>Agaricomycotina</taxon>
        <taxon>Agaricomycetes</taxon>
        <taxon>Thelephorales</taxon>
        <taxon>Thelephoraceae</taxon>
        <taxon>Thelephora</taxon>
    </lineage>
</organism>
<comment type="caution">
    <text evidence="1">The sequence shown here is derived from an EMBL/GenBank/DDBJ whole genome shotgun (WGS) entry which is preliminary data.</text>
</comment>
<gene>
    <name evidence="1" type="ORF">BDM02DRAFT_3182321</name>
</gene>
<proteinExistence type="predicted"/>
<reference evidence="1" key="1">
    <citation type="submission" date="2019-10" db="EMBL/GenBank/DDBJ databases">
        <authorList>
            <consortium name="DOE Joint Genome Institute"/>
            <person name="Kuo A."/>
            <person name="Miyauchi S."/>
            <person name="Kiss E."/>
            <person name="Drula E."/>
            <person name="Kohler A."/>
            <person name="Sanchez-Garcia M."/>
            <person name="Andreopoulos B."/>
            <person name="Barry K.W."/>
            <person name="Bonito G."/>
            <person name="Buee M."/>
            <person name="Carver A."/>
            <person name="Chen C."/>
            <person name="Cichocki N."/>
            <person name="Clum A."/>
            <person name="Culley D."/>
            <person name="Crous P.W."/>
            <person name="Fauchery L."/>
            <person name="Girlanda M."/>
            <person name="Hayes R."/>
            <person name="Keri Z."/>
            <person name="Labutti K."/>
            <person name="Lipzen A."/>
            <person name="Lombard V."/>
            <person name="Magnuson J."/>
            <person name="Maillard F."/>
            <person name="Morin E."/>
            <person name="Murat C."/>
            <person name="Nolan M."/>
            <person name="Ohm R."/>
            <person name="Pangilinan J."/>
            <person name="Pereira M."/>
            <person name="Perotto S."/>
            <person name="Peter M."/>
            <person name="Riley R."/>
            <person name="Sitrit Y."/>
            <person name="Stielow B."/>
            <person name="Szollosi G."/>
            <person name="Zifcakova L."/>
            <person name="Stursova M."/>
            <person name="Spatafora J.W."/>
            <person name="Tedersoo L."/>
            <person name="Vaario L.-M."/>
            <person name="Yamada A."/>
            <person name="Yan M."/>
            <person name="Wang P."/>
            <person name="Xu J."/>
            <person name="Bruns T."/>
            <person name="Baldrian P."/>
            <person name="Vilgalys R."/>
            <person name="Henrissat B."/>
            <person name="Grigoriev I.V."/>
            <person name="Hibbett D."/>
            <person name="Nagy L.G."/>
            <person name="Martin F.M."/>
        </authorList>
    </citation>
    <scope>NUCLEOTIDE SEQUENCE</scope>
    <source>
        <strain evidence="1">P2</strain>
    </source>
</reference>
<reference evidence="1" key="2">
    <citation type="journal article" date="2020" name="Nat. Commun.">
        <title>Large-scale genome sequencing of mycorrhizal fungi provides insights into the early evolution of symbiotic traits.</title>
        <authorList>
            <person name="Miyauchi S."/>
            <person name="Kiss E."/>
            <person name="Kuo A."/>
            <person name="Drula E."/>
            <person name="Kohler A."/>
            <person name="Sanchez-Garcia M."/>
            <person name="Morin E."/>
            <person name="Andreopoulos B."/>
            <person name="Barry K.W."/>
            <person name="Bonito G."/>
            <person name="Buee M."/>
            <person name="Carver A."/>
            <person name="Chen C."/>
            <person name="Cichocki N."/>
            <person name="Clum A."/>
            <person name="Culley D."/>
            <person name="Crous P.W."/>
            <person name="Fauchery L."/>
            <person name="Girlanda M."/>
            <person name="Hayes R.D."/>
            <person name="Keri Z."/>
            <person name="LaButti K."/>
            <person name="Lipzen A."/>
            <person name="Lombard V."/>
            <person name="Magnuson J."/>
            <person name="Maillard F."/>
            <person name="Murat C."/>
            <person name="Nolan M."/>
            <person name="Ohm R.A."/>
            <person name="Pangilinan J."/>
            <person name="Pereira M.F."/>
            <person name="Perotto S."/>
            <person name="Peter M."/>
            <person name="Pfister S."/>
            <person name="Riley R."/>
            <person name="Sitrit Y."/>
            <person name="Stielow J.B."/>
            <person name="Szollosi G."/>
            <person name="Zifcakova L."/>
            <person name="Stursova M."/>
            <person name="Spatafora J.W."/>
            <person name="Tedersoo L."/>
            <person name="Vaario L.M."/>
            <person name="Yamada A."/>
            <person name="Yan M."/>
            <person name="Wang P."/>
            <person name="Xu J."/>
            <person name="Bruns T."/>
            <person name="Baldrian P."/>
            <person name="Vilgalys R."/>
            <person name="Dunand C."/>
            <person name="Henrissat B."/>
            <person name="Grigoriev I.V."/>
            <person name="Hibbett D."/>
            <person name="Nagy L.G."/>
            <person name="Martin F.M."/>
        </authorList>
    </citation>
    <scope>NUCLEOTIDE SEQUENCE</scope>
    <source>
        <strain evidence="1">P2</strain>
    </source>
</reference>